<proteinExistence type="predicted"/>
<protein>
    <submittedName>
        <fullName evidence="1">Uncharacterized protein</fullName>
    </submittedName>
</protein>
<dbReference type="AlphaFoldDB" id="A0A1J3G0H4"/>
<evidence type="ECO:0000313" key="1">
    <source>
        <dbReference type="EMBL" id="JAU49769.1"/>
    </source>
</evidence>
<dbReference type="EMBL" id="GEVK01003063">
    <property type="protein sequence ID" value="JAU49769.1"/>
    <property type="molecule type" value="Transcribed_RNA"/>
</dbReference>
<accession>A0A1J3G0H4</accession>
<reference evidence="1" key="1">
    <citation type="submission" date="2016-07" db="EMBL/GenBank/DDBJ databases">
        <title>De novo transcriptome assembly of four accessions of the metal hyperaccumulator plant Noccaea caerulescens.</title>
        <authorList>
            <person name="Blande D."/>
            <person name="Halimaa P."/>
            <person name="Tervahauta A.I."/>
            <person name="Aarts M.G."/>
            <person name="Karenlampi S.O."/>
        </authorList>
    </citation>
    <scope>NUCLEOTIDE SEQUENCE</scope>
</reference>
<gene>
    <name evidence="1" type="ORF">LC_TR6814_c0_g1_i1_g.23047</name>
</gene>
<organism evidence="1">
    <name type="scientific">Noccaea caerulescens</name>
    <name type="common">Alpine penny-cress</name>
    <name type="synonym">Thlaspi caerulescens</name>
    <dbReference type="NCBI Taxonomy" id="107243"/>
    <lineage>
        <taxon>Eukaryota</taxon>
        <taxon>Viridiplantae</taxon>
        <taxon>Streptophyta</taxon>
        <taxon>Embryophyta</taxon>
        <taxon>Tracheophyta</taxon>
        <taxon>Spermatophyta</taxon>
        <taxon>Magnoliopsida</taxon>
        <taxon>eudicotyledons</taxon>
        <taxon>Gunneridae</taxon>
        <taxon>Pentapetalae</taxon>
        <taxon>rosids</taxon>
        <taxon>malvids</taxon>
        <taxon>Brassicales</taxon>
        <taxon>Brassicaceae</taxon>
        <taxon>Coluteocarpeae</taxon>
        <taxon>Noccaea</taxon>
    </lineage>
</organism>
<name>A0A1J3G0H4_NOCCA</name>
<sequence>MTTYSSFPGSVEFTAPPGGSIVDENLFGEISWLNLKLELVLIYGSLPRPPDIQSTVVLTCFLTLLSTNAESRTVDVVDDLAFWRYAHREGELRLDSFKQILEYGIENGWLVMLLEHPVFTSKTHSLELLSKECKEDSLILIFHLCKLTRLSLFLKTLVGYSVRLLFSAVEKLSQDLAFVFSAFS</sequence>